<gene>
    <name evidence="2" type="ORF">ACFO1S_24040</name>
</gene>
<evidence type="ECO:0000313" key="2">
    <source>
        <dbReference type="EMBL" id="MFC4306496.1"/>
    </source>
</evidence>
<sequence length="322" mass="36784">MSNLMEPKSLDPVLLARDIGQTKIDYCEILHEGSSLFRHVRGPSSSEKLHRFNSITKSVLSLLIGIALERGELPGLHDPIETYFPKLDLSGKREVTLEHLLTMTPGWDWPEMGAWGGLPTPMTDSPDWVRYVLSRPMKHKPGKRMCYDSGSSHLLSAILQTTTGLSSAEYARRYLFEPIGIERFRWSSDANGIVIGGFGLELVPPDLAKLGQLMLNRGLWQGRRIVSEYWIAASTSARYHTYDHIGSYGYHWWVLPQDEESDRPAVYFAMGYGGQYLFIVPRLELIVVFASTLYKRTFFPYRLFKKWLNLEEDKPSALLPKR</sequence>
<comment type="caution">
    <text evidence="2">The sequence shown here is derived from an EMBL/GenBank/DDBJ whole genome shotgun (WGS) entry which is preliminary data.</text>
</comment>
<feature type="domain" description="Beta-lactamase-related" evidence="1">
    <location>
        <begin position="30"/>
        <end position="295"/>
    </location>
</feature>
<keyword evidence="2" id="KW-0378">Hydrolase</keyword>
<dbReference type="Proteomes" id="UP001595755">
    <property type="component" value="Unassembled WGS sequence"/>
</dbReference>
<dbReference type="InterPro" id="IPR012338">
    <property type="entry name" value="Beta-lactam/transpept-like"/>
</dbReference>
<organism evidence="2 3">
    <name type="scientific">Cohnella boryungensis</name>
    <dbReference type="NCBI Taxonomy" id="768479"/>
    <lineage>
        <taxon>Bacteria</taxon>
        <taxon>Bacillati</taxon>
        <taxon>Bacillota</taxon>
        <taxon>Bacilli</taxon>
        <taxon>Bacillales</taxon>
        <taxon>Paenibacillaceae</taxon>
        <taxon>Cohnella</taxon>
    </lineage>
</organism>
<dbReference type="PANTHER" id="PTHR43283">
    <property type="entry name" value="BETA-LACTAMASE-RELATED"/>
    <property type="match status" value="1"/>
</dbReference>
<protein>
    <submittedName>
        <fullName evidence="2">Serine hydrolase domain-containing protein</fullName>
        <ecNumber evidence="2">3.-.-.-</ecNumber>
    </submittedName>
</protein>
<dbReference type="Gene3D" id="3.40.710.10">
    <property type="entry name" value="DD-peptidase/beta-lactamase superfamily"/>
    <property type="match status" value="1"/>
</dbReference>
<name>A0ABV8SG03_9BACL</name>
<proteinExistence type="predicted"/>
<evidence type="ECO:0000259" key="1">
    <source>
        <dbReference type="Pfam" id="PF00144"/>
    </source>
</evidence>
<accession>A0ABV8SG03</accession>
<dbReference type="InterPro" id="IPR001466">
    <property type="entry name" value="Beta-lactam-related"/>
</dbReference>
<dbReference type="SUPFAM" id="SSF56601">
    <property type="entry name" value="beta-lactamase/transpeptidase-like"/>
    <property type="match status" value="1"/>
</dbReference>
<dbReference type="EC" id="3.-.-.-" evidence="2"/>
<dbReference type="InterPro" id="IPR050789">
    <property type="entry name" value="Diverse_Enzym_Activities"/>
</dbReference>
<reference evidence="3" key="1">
    <citation type="journal article" date="2019" name="Int. J. Syst. Evol. Microbiol.">
        <title>The Global Catalogue of Microorganisms (GCM) 10K type strain sequencing project: providing services to taxonomists for standard genome sequencing and annotation.</title>
        <authorList>
            <consortium name="The Broad Institute Genomics Platform"/>
            <consortium name="The Broad Institute Genome Sequencing Center for Infectious Disease"/>
            <person name="Wu L."/>
            <person name="Ma J."/>
        </authorList>
    </citation>
    <scope>NUCLEOTIDE SEQUENCE [LARGE SCALE GENOMIC DNA]</scope>
    <source>
        <strain evidence="3">CGMCC 4.1641</strain>
    </source>
</reference>
<evidence type="ECO:0000313" key="3">
    <source>
        <dbReference type="Proteomes" id="UP001595755"/>
    </source>
</evidence>
<dbReference type="EMBL" id="JBHSED010000065">
    <property type="protein sequence ID" value="MFC4306496.1"/>
    <property type="molecule type" value="Genomic_DNA"/>
</dbReference>
<dbReference type="RefSeq" id="WP_204602534.1">
    <property type="nucleotide sequence ID" value="NZ_JBHSED010000065.1"/>
</dbReference>
<dbReference type="PANTHER" id="PTHR43283:SF7">
    <property type="entry name" value="BETA-LACTAMASE-RELATED DOMAIN-CONTAINING PROTEIN"/>
    <property type="match status" value="1"/>
</dbReference>
<dbReference type="Pfam" id="PF00144">
    <property type="entry name" value="Beta-lactamase"/>
    <property type="match status" value="1"/>
</dbReference>
<keyword evidence="3" id="KW-1185">Reference proteome</keyword>
<dbReference type="GO" id="GO:0016787">
    <property type="term" value="F:hydrolase activity"/>
    <property type="evidence" value="ECO:0007669"/>
    <property type="project" value="UniProtKB-KW"/>
</dbReference>